<dbReference type="Proteomes" id="UP001165190">
    <property type="component" value="Unassembled WGS sequence"/>
</dbReference>
<sequence>MEQNQHTKFSKPAELCLVPSADDSRVKQEEWRIRGELENEIERDLEEEIKDGIYHLAFRLHRLYQHKMERISESGRKQKDKTVSEVNISIKMEGGTRIEIKETKKDEKGQPLRPRSRSSRSKDVKGRKKFDWANSLRAGADPAILNRKTERAKMPGNDPELDNTRRNLVRKGNIKVLELGWKW</sequence>
<gene>
    <name evidence="2" type="ORF">HRI_003612200</name>
</gene>
<reference evidence="2" key="1">
    <citation type="submission" date="2023-05" db="EMBL/GenBank/DDBJ databases">
        <title>Genome and transcriptome analyses reveal genes involved in the formation of fine ridges on petal epidermal cells in Hibiscus trionum.</title>
        <authorList>
            <person name="Koshimizu S."/>
            <person name="Masuda S."/>
            <person name="Ishii T."/>
            <person name="Shirasu K."/>
            <person name="Hoshino A."/>
            <person name="Arita M."/>
        </authorList>
    </citation>
    <scope>NUCLEOTIDE SEQUENCE</scope>
    <source>
        <strain evidence="2">Hamamatsu line</strain>
    </source>
</reference>
<keyword evidence="3" id="KW-1185">Reference proteome</keyword>
<organism evidence="2 3">
    <name type="scientific">Hibiscus trionum</name>
    <name type="common">Flower of an hour</name>
    <dbReference type="NCBI Taxonomy" id="183268"/>
    <lineage>
        <taxon>Eukaryota</taxon>
        <taxon>Viridiplantae</taxon>
        <taxon>Streptophyta</taxon>
        <taxon>Embryophyta</taxon>
        <taxon>Tracheophyta</taxon>
        <taxon>Spermatophyta</taxon>
        <taxon>Magnoliopsida</taxon>
        <taxon>eudicotyledons</taxon>
        <taxon>Gunneridae</taxon>
        <taxon>Pentapetalae</taxon>
        <taxon>rosids</taxon>
        <taxon>malvids</taxon>
        <taxon>Malvales</taxon>
        <taxon>Malvaceae</taxon>
        <taxon>Malvoideae</taxon>
        <taxon>Hibiscus</taxon>
    </lineage>
</organism>
<evidence type="ECO:0000256" key="1">
    <source>
        <dbReference type="SAM" id="MobiDB-lite"/>
    </source>
</evidence>
<name>A0A9W7INQ8_HIBTR</name>
<dbReference type="OrthoDB" id="1917248at2759"/>
<dbReference type="AlphaFoldDB" id="A0A9W7INQ8"/>
<comment type="caution">
    <text evidence="2">The sequence shown here is derived from an EMBL/GenBank/DDBJ whole genome shotgun (WGS) entry which is preliminary data.</text>
</comment>
<accession>A0A9W7INQ8</accession>
<evidence type="ECO:0000313" key="2">
    <source>
        <dbReference type="EMBL" id="GMI99429.1"/>
    </source>
</evidence>
<dbReference type="EMBL" id="BSYR01000034">
    <property type="protein sequence ID" value="GMI99429.1"/>
    <property type="molecule type" value="Genomic_DNA"/>
</dbReference>
<evidence type="ECO:0000313" key="3">
    <source>
        <dbReference type="Proteomes" id="UP001165190"/>
    </source>
</evidence>
<feature type="compositionally biased region" description="Basic and acidic residues" evidence="1">
    <location>
        <begin position="94"/>
        <end position="110"/>
    </location>
</feature>
<protein>
    <submittedName>
        <fullName evidence="2">Uncharacterized protein</fullName>
    </submittedName>
</protein>
<proteinExistence type="predicted"/>
<feature type="region of interest" description="Disordered" evidence="1">
    <location>
        <begin position="94"/>
        <end position="164"/>
    </location>
</feature>